<keyword evidence="7" id="KW-0482">Metalloprotease</keyword>
<evidence type="ECO:0000256" key="3">
    <source>
        <dbReference type="ARBA" id="ARBA00022670"/>
    </source>
</evidence>
<keyword evidence="5" id="KW-0378">Hydrolase</keyword>
<evidence type="ECO:0000313" key="11">
    <source>
        <dbReference type="Proteomes" id="UP000044602"/>
    </source>
</evidence>
<dbReference type="InterPro" id="IPR029463">
    <property type="entry name" value="Lys_MEP"/>
</dbReference>
<evidence type="ECO:0000313" key="12">
    <source>
        <dbReference type="Proteomes" id="UP000045706"/>
    </source>
</evidence>
<comment type="cofactor">
    <cofactor evidence="1">
        <name>Zn(2+)</name>
        <dbReference type="ChEBI" id="CHEBI:29105"/>
    </cofactor>
</comment>
<dbReference type="InterPro" id="IPR050414">
    <property type="entry name" value="Fungal_M35_metalloproteases"/>
</dbReference>
<keyword evidence="11" id="KW-1185">Reference proteome</keyword>
<evidence type="ECO:0000256" key="6">
    <source>
        <dbReference type="ARBA" id="ARBA00022833"/>
    </source>
</evidence>
<dbReference type="PANTHER" id="PTHR37016">
    <property type="match status" value="1"/>
</dbReference>
<dbReference type="Proteomes" id="UP000044602">
    <property type="component" value="Unassembled WGS sequence"/>
</dbReference>
<evidence type="ECO:0000256" key="2">
    <source>
        <dbReference type="ARBA" id="ARBA00010279"/>
    </source>
</evidence>
<sequence>MPMTFHDFWHLDIPLHRRYNPCKPGVIAYALPSQSFMDHLHEMTHMSQIAGTSDCGGYGYNFVQSLTAAQNLNHADTYTLFAQSIFARC</sequence>
<dbReference type="GO" id="GO:0006508">
    <property type="term" value="P:proteolysis"/>
    <property type="evidence" value="ECO:0007669"/>
    <property type="project" value="UniProtKB-KW"/>
</dbReference>
<dbReference type="AlphaFoldDB" id="A0A0G4KFF4"/>
<keyword evidence="4" id="KW-0479">Metal-binding</keyword>
<evidence type="ECO:0000313" key="10">
    <source>
        <dbReference type="EMBL" id="CRK13394.1"/>
    </source>
</evidence>
<dbReference type="GO" id="GO:0046872">
    <property type="term" value="F:metal ion binding"/>
    <property type="evidence" value="ECO:0007669"/>
    <property type="project" value="UniProtKB-KW"/>
</dbReference>
<gene>
    <name evidence="10" type="ORF">BN1708_010792</name>
    <name evidence="9" type="ORF">BN1723_001568</name>
</gene>
<organism evidence="9 12">
    <name type="scientific">Verticillium longisporum</name>
    <name type="common">Verticillium dahliae var. longisporum</name>
    <dbReference type="NCBI Taxonomy" id="100787"/>
    <lineage>
        <taxon>Eukaryota</taxon>
        <taxon>Fungi</taxon>
        <taxon>Dikarya</taxon>
        <taxon>Ascomycota</taxon>
        <taxon>Pezizomycotina</taxon>
        <taxon>Sordariomycetes</taxon>
        <taxon>Hypocreomycetidae</taxon>
        <taxon>Glomerellales</taxon>
        <taxon>Plectosphaerellaceae</taxon>
        <taxon>Verticillium</taxon>
    </lineage>
</organism>
<name>A0A0G4KFF4_VERLO</name>
<evidence type="ECO:0000256" key="7">
    <source>
        <dbReference type="ARBA" id="ARBA00023049"/>
    </source>
</evidence>
<keyword evidence="3" id="KW-0645">Protease</keyword>
<dbReference type="Proteomes" id="UP000045706">
    <property type="component" value="Unassembled WGS sequence"/>
</dbReference>
<dbReference type="Gene3D" id="3.40.390.10">
    <property type="entry name" value="Collagenase (Catalytic Domain)"/>
    <property type="match status" value="1"/>
</dbReference>
<keyword evidence="6" id="KW-0862">Zinc</keyword>
<protein>
    <recommendedName>
        <fullName evidence="8">Lysine-specific metallo-endopeptidase domain-containing protein</fullName>
    </recommendedName>
</protein>
<evidence type="ECO:0000256" key="4">
    <source>
        <dbReference type="ARBA" id="ARBA00022723"/>
    </source>
</evidence>
<evidence type="ECO:0000256" key="5">
    <source>
        <dbReference type="ARBA" id="ARBA00022801"/>
    </source>
</evidence>
<feature type="domain" description="Lysine-specific metallo-endopeptidase" evidence="8">
    <location>
        <begin position="40"/>
        <end position="83"/>
    </location>
</feature>
<dbReference type="PANTHER" id="PTHR37016:SF2">
    <property type="entry name" value="NEUTRAL PROTEASE 2 HOMOLOG SNOG_02177"/>
    <property type="match status" value="1"/>
</dbReference>
<reference evidence="11 12" key="1">
    <citation type="submission" date="2015-05" db="EMBL/GenBank/DDBJ databases">
        <authorList>
            <person name="Fogelqvist Johan"/>
        </authorList>
    </citation>
    <scope>NUCLEOTIDE SEQUENCE [LARGE SCALE GENOMIC DNA]</scope>
    <source>
        <strain evidence="10">VL1</strain>
        <strain evidence="9">VL2</strain>
    </source>
</reference>
<dbReference type="SUPFAM" id="SSF55486">
    <property type="entry name" value="Metalloproteases ('zincins'), catalytic domain"/>
    <property type="match status" value="1"/>
</dbReference>
<dbReference type="GO" id="GO:0004222">
    <property type="term" value="F:metalloendopeptidase activity"/>
    <property type="evidence" value="ECO:0007669"/>
    <property type="project" value="InterPro"/>
</dbReference>
<dbReference type="STRING" id="100787.A0A0G4KFF4"/>
<accession>A0A0G4KFF4</accession>
<dbReference type="EMBL" id="CVQI01000002">
    <property type="protein sequence ID" value="CRJ88432.1"/>
    <property type="molecule type" value="Genomic_DNA"/>
</dbReference>
<dbReference type="EMBL" id="CVQH01004558">
    <property type="protein sequence ID" value="CRK13394.1"/>
    <property type="molecule type" value="Genomic_DNA"/>
</dbReference>
<proteinExistence type="inferred from homology"/>
<dbReference type="Pfam" id="PF14521">
    <property type="entry name" value="Aspzincin_M35"/>
    <property type="match status" value="1"/>
</dbReference>
<evidence type="ECO:0000313" key="9">
    <source>
        <dbReference type="EMBL" id="CRJ88432.1"/>
    </source>
</evidence>
<evidence type="ECO:0000259" key="8">
    <source>
        <dbReference type="Pfam" id="PF14521"/>
    </source>
</evidence>
<evidence type="ECO:0000256" key="1">
    <source>
        <dbReference type="ARBA" id="ARBA00001947"/>
    </source>
</evidence>
<comment type="similarity">
    <text evidence="2">Belongs to the peptidase M35 family.</text>
</comment>
<dbReference type="InterPro" id="IPR024079">
    <property type="entry name" value="MetalloPept_cat_dom_sf"/>
</dbReference>